<dbReference type="GO" id="GO:0005829">
    <property type="term" value="C:cytosol"/>
    <property type="evidence" value="ECO:0007669"/>
    <property type="project" value="TreeGrafter"/>
</dbReference>
<dbReference type="NCBIfam" id="NF008292">
    <property type="entry name" value="PRK11072.1"/>
    <property type="match status" value="1"/>
</dbReference>
<dbReference type="PANTHER" id="PTHR30621">
    <property type="entry name" value="GLUTAMINE SYNTHETASE ADENYLYLTRANSFERASE"/>
    <property type="match status" value="1"/>
</dbReference>
<dbReference type="EMBL" id="CP003350">
    <property type="protein sequence ID" value="AFC87248.1"/>
    <property type="molecule type" value="Genomic_DNA"/>
</dbReference>
<dbReference type="Proteomes" id="UP000005234">
    <property type="component" value="Chromosome"/>
</dbReference>
<dbReference type="HAMAP" id="MF_00802">
    <property type="entry name" value="GlnE"/>
    <property type="match status" value="1"/>
</dbReference>
<evidence type="ECO:0000256" key="5">
    <source>
        <dbReference type="ARBA" id="ARBA00022842"/>
    </source>
</evidence>
<accession>H8L1Z3</accession>
<gene>
    <name evidence="7" type="primary">glnE</name>
    <name evidence="10" type="ordered locus">Fraau_2918</name>
</gene>
<dbReference type="GO" id="GO:0000287">
    <property type="term" value="F:magnesium ion binding"/>
    <property type="evidence" value="ECO:0007669"/>
    <property type="project" value="UniProtKB-UniRule"/>
</dbReference>
<dbReference type="Gene3D" id="1.20.120.330">
    <property type="entry name" value="Nucleotidyltransferases domain 2"/>
    <property type="match status" value="2"/>
</dbReference>
<dbReference type="eggNOG" id="COG1391">
    <property type="taxonomic scope" value="Bacteria"/>
</dbReference>
<comment type="catalytic activity">
    <reaction evidence="7">
        <text>[glutamine synthetase]-O(4)-(5'-adenylyl)-L-tyrosine + phosphate = [glutamine synthetase]-L-tyrosine + ADP</text>
        <dbReference type="Rhea" id="RHEA:43716"/>
        <dbReference type="Rhea" id="RHEA-COMP:10660"/>
        <dbReference type="Rhea" id="RHEA-COMP:10661"/>
        <dbReference type="ChEBI" id="CHEBI:43474"/>
        <dbReference type="ChEBI" id="CHEBI:46858"/>
        <dbReference type="ChEBI" id="CHEBI:83624"/>
        <dbReference type="ChEBI" id="CHEBI:456216"/>
        <dbReference type="EC" id="2.7.7.89"/>
    </reaction>
</comment>
<evidence type="ECO:0000259" key="9">
    <source>
        <dbReference type="Pfam" id="PF08335"/>
    </source>
</evidence>
<evidence type="ECO:0000256" key="6">
    <source>
        <dbReference type="ARBA" id="ARBA00023268"/>
    </source>
</evidence>
<sequence length="949" mass="105321">MSSLTSTVWSADLRLLVDDRYSRLMTRCREAGIPFHDDAGVAERVCATLLASDFAFDVWLRQPEWLAPQGIAWLSGETDASVRLAEMVLPADEAGCMAALRRFRHGEALRLIFRDVNGLDSVEETLAATSALYQGLTETALDWSEQAMQPRFGLARNAEGERQRLVVMGLGKLGGSELNFSSDIDLILGYPQAGHSDGRHSLDNSEYFLRLSRQLVRLLAEPSTEGICARVDLRLRPYGQAGRIALSFDAMEHYYQHEGRDWERYAWIKARTVAGDRQAGRQLKERLRPFVYRRYLDYTAFAGLREMKALIDREVARKDLKANLKLGPGGIREIEFVVQLNQMIRGGREPGLRVQGLLPALAHCEARGFVAARSARVLREAYLFLRQLENRLQMLRDMQTHTIPADALSRERVALGMGYPDWAALELALAGHRERVSEEFAAALVPEDGAASPAPTAEQGLWQRAVEGELGEADAVGAGLASGAANLLTHLAQAPQVRAMSERGRERLDRLMPRLLQELRGCRSEPAVLDRLTRLIQAVARRASYLALLEEQPAARRRLLRLFDRSAFLAEQVIAQPLLLDDVFDPRIDQLPLDSDAITAELNRVLDTLEEREAGVELERLNELKASLAFRIGLAFDDGRAGGTVSAWRLAAVAESMVRAVTALAARELKAQHGRLPGTGLGFAVLGYGSLGGMELGLASDLDLVFIYDGAQAEAASDGPRALVGVHWYLRMAQRIINWLSVLTRAGRLYEVDPRLRPDGAKGLLVVSLEAFASYQRDRAWTWEHQALVRARPVAGDMALCRRFAEIRRQVLSRPAELGVVLPQISEMRRRWRSERDRSRPGWRDLKQGHGTLIDIEFLLQALVLQHAARIPALLEVTASADLIAVCGRHGLLDEMQCQGLLDAHEALLKLALASTLDLRTRIAADDAPLQALAAEVMTISREMGLPPD</sequence>
<feature type="domain" description="Glutamate-ammonia ligase adenylyltransferase repeated" evidence="8">
    <location>
        <begin position="558"/>
        <end position="805"/>
    </location>
</feature>
<dbReference type="OrthoDB" id="9759366at2"/>
<dbReference type="GO" id="GO:0008882">
    <property type="term" value="F:[glutamate-ammonia-ligase] adenylyltransferase activity"/>
    <property type="evidence" value="ECO:0007669"/>
    <property type="project" value="UniProtKB-UniRule"/>
</dbReference>
<evidence type="ECO:0000256" key="1">
    <source>
        <dbReference type="ARBA" id="ARBA00022679"/>
    </source>
</evidence>
<feature type="region of interest" description="Adenylyl removase" evidence="7">
    <location>
        <begin position="1"/>
        <end position="447"/>
    </location>
</feature>
<protein>
    <recommendedName>
        <fullName evidence="7">Bifunctional glutamine synthetase adenylyltransferase/adenylyl-removing enzyme</fullName>
    </recommendedName>
    <alternativeName>
        <fullName evidence="7">ATP:glutamine synthetase adenylyltransferase</fullName>
    </alternativeName>
    <alternativeName>
        <fullName evidence="7">ATase</fullName>
    </alternativeName>
    <domain>
        <recommendedName>
            <fullName evidence="7">Glutamine synthetase adenylyl-L-tyrosine phosphorylase</fullName>
            <ecNumber evidence="7">2.7.7.89</ecNumber>
        </recommendedName>
        <alternativeName>
            <fullName evidence="7">Adenylyl removase</fullName>
            <shortName evidence="7">AR</shortName>
            <shortName evidence="7">AT-N</shortName>
        </alternativeName>
    </domain>
    <domain>
        <recommendedName>
            <fullName evidence="7">Glutamine synthetase adenylyl transferase</fullName>
            <ecNumber evidence="7">2.7.7.42</ecNumber>
        </recommendedName>
        <alternativeName>
            <fullName evidence="7">Adenylyl transferase</fullName>
            <shortName evidence="7">AT</shortName>
            <shortName evidence="7">AT-C</shortName>
        </alternativeName>
    </domain>
</protein>
<dbReference type="RefSeq" id="WP_014404251.1">
    <property type="nucleotide sequence ID" value="NC_017033.1"/>
</dbReference>
<dbReference type="CDD" id="cd05401">
    <property type="entry name" value="NT_GlnE_GlnD_like"/>
    <property type="match status" value="2"/>
</dbReference>
<name>H8L1Z3_FRAAD</name>
<dbReference type="EC" id="2.7.7.89" evidence="7"/>
<feature type="domain" description="Glutamate-ammonia ligase adenylyltransferase repeated" evidence="8">
    <location>
        <begin position="52"/>
        <end position="284"/>
    </location>
</feature>
<keyword evidence="3 7" id="KW-0547">Nucleotide-binding</keyword>
<comment type="function">
    <text evidence="7">Involved in the regulation of glutamine synthetase GlnA, a key enzyme in the process to assimilate ammonia. When cellular nitrogen levels are high, the C-terminal adenylyl transferase (AT) inactivates GlnA by covalent transfer of an adenylyl group from ATP to specific tyrosine residue of GlnA, thus reducing its activity. Conversely, when nitrogen levels are low, the N-terminal adenylyl removase (AR) activates GlnA by removing the adenylyl group by phosphorolysis, increasing its activity. The regulatory region of GlnE binds the signal transduction protein PII (GlnB) which indicates the nitrogen status of the cell.</text>
</comment>
<comment type="cofactor">
    <cofactor evidence="7">
        <name>Mg(2+)</name>
        <dbReference type="ChEBI" id="CHEBI:18420"/>
    </cofactor>
</comment>
<dbReference type="InterPro" id="IPR005190">
    <property type="entry name" value="GlnE_rpt_dom"/>
</dbReference>
<feature type="region of interest" description="Adenylyl transferase" evidence="7">
    <location>
        <begin position="456"/>
        <end position="949"/>
    </location>
</feature>
<feature type="domain" description="PII-uridylyltransferase/Glutamine-synthetase adenylyltransferase" evidence="9">
    <location>
        <begin position="305"/>
        <end position="442"/>
    </location>
</feature>
<dbReference type="EC" id="2.7.7.42" evidence="7"/>
<dbReference type="GO" id="GO:0005524">
    <property type="term" value="F:ATP binding"/>
    <property type="evidence" value="ECO:0007669"/>
    <property type="project" value="UniProtKB-UniRule"/>
</dbReference>
<dbReference type="PANTHER" id="PTHR30621:SF0">
    <property type="entry name" value="BIFUNCTIONAL GLUTAMINE SYNTHETASE ADENYLYLTRANSFERASE_ADENYLYL-REMOVING ENZYME"/>
    <property type="match status" value="1"/>
</dbReference>
<keyword evidence="1 7" id="KW-0808">Transferase</keyword>
<keyword evidence="11" id="KW-1185">Reference proteome</keyword>
<dbReference type="InterPro" id="IPR023057">
    <property type="entry name" value="GlnE"/>
</dbReference>
<keyword evidence="5 7" id="KW-0460">Magnesium</keyword>
<dbReference type="Pfam" id="PF08335">
    <property type="entry name" value="GlnD_UR_UTase"/>
    <property type="match status" value="1"/>
</dbReference>
<reference evidence="10" key="1">
    <citation type="submission" date="2012-02" db="EMBL/GenBank/DDBJ databases">
        <title>The complete genome of Frateuria aurantia DSM 6220.</title>
        <authorList>
            <consortium name="US DOE Joint Genome Institute (JGI-PGF)"/>
            <person name="Lucas S."/>
            <person name="Copeland A."/>
            <person name="Lapidus A."/>
            <person name="Glavina del Rio T."/>
            <person name="Dalin E."/>
            <person name="Tice H."/>
            <person name="Bruce D."/>
            <person name="Goodwin L."/>
            <person name="Pitluck S."/>
            <person name="Peters L."/>
            <person name="Ovchinnikova G."/>
            <person name="Teshima H."/>
            <person name="Kyrpides N."/>
            <person name="Mavromatis K."/>
            <person name="Ivanova N."/>
            <person name="Brettin T."/>
            <person name="Detter J.C."/>
            <person name="Han C."/>
            <person name="Larimer F."/>
            <person name="Land M."/>
            <person name="Hauser L."/>
            <person name="Markowitz V."/>
            <person name="Cheng J.-F."/>
            <person name="Hugenholtz P."/>
            <person name="Woyke T."/>
            <person name="Wu D."/>
            <person name="Brambilla E."/>
            <person name="Klenk H.-P."/>
            <person name="Eisen J.A."/>
        </authorList>
    </citation>
    <scope>NUCLEOTIDE SEQUENCE</scope>
    <source>
        <strain evidence="10">DSM 6220</strain>
    </source>
</reference>
<dbReference type="SUPFAM" id="SSF81593">
    <property type="entry name" value="Nucleotidyltransferase substrate binding subunit/domain"/>
    <property type="match status" value="2"/>
</dbReference>
<evidence type="ECO:0000256" key="7">
    <source>
        <dbReference type="HAMAP-Rule" id="MF_00802"/>
    </source>
</evidence>
<evidence type="ECO:0000313" key="10">
    <source>
        <dbReference type="EMBL" id="AFC87248.1"/>
    </source>
</evidence>
<keyword evidence="4 7" id="KW-0067">ATP-binding</keyword>
<dbReference type="AlphaFoldDB" id="H8L1Z3"/>
<dbReference type="InterPro" id="IPR013546">
    <property type="entry name" value="PII_UdlTrfase/GS_AdlTrfase"/>
</dbReference>
<keyword evidence="6 7" id="KW-0511">Multifunctional enzyme</keyword>
<dbReference type="Pfam" id="PF03710">
    <property type="entry name" value="GlnE"/>
    <property type="match status" value="2"/>
</dbReference>
<dbReference type="Gene3D" id="1.20.120.1510">
    <property type="match status" value="1"/>
</dbReference>
<evidence type="ECO:0000256" key="3">
    <source>
        <dbReference type="ARBA" id="ARBA00022741"/>
    </source>
</evidence>
<dbReference type="FunFam" id="1.20.120.330:FF:000005">
    <property type="entry name" value="Bifunctional glutamine synthetase adenylyltransferase/adenylyl-removing enzyme"/>
    <property type="match status" value="1"/>
</dbReference>
<comment type="similarity">
    <text evidence="7">Belongs to the GlnE family.</text>
</comment>
<evidence type="ECO:0000259" key="8">
    <source>
        <dbReference type="Pfam" id="PF03710"/>
    </source>
</evidence>
<organism evidence="10 11">
    <name type="scientific">Frateuria aurantia (strain ATCC 33424 / DSM 6220 / KCTC 2777 / LMG 1558 / NBRC 3245 / NCIMB 13370)</name>
    <name type="common">Acetobacter aurantius</name>
    <dbReference type="NCBI Taxonomy" id="767434"/>
    <lineage>
        <taxon>Bacteria</taxon>
        <taxon>Pseudomonadati</taxon>
        <taxon>Pseudomonadota</taxon>
        <taxon>Gammaproteobacteria</taxon>
        <taxon>Lysobacterales</taxon>
        <taxon>Rhodanobacteraceae</taxon>
        <taxon>Frateuria</taxon>
    </lineage>
</organism>
<dbReference type="InterPro" id="IPR043519">
    <property type="entry name" value="NT_sf"/>
</dbReference>
<dbReference type="KEGG" id="fau:Fraau_2918"/>
<dbReference type="GO" id="GO:0000820">
    <property type="term" value="P:regulation of glutamine family amino acid metabolic process"/>
    <property type="evidence" value="ECO:0007669"/>
    <property type="project" value="UniProtKB-UniRule"/>
</dbReference>
<evidence type="ECO:0000256" key="2">
    <source>
        <dbReference type="ARBA" id="ARBA00022695"/>
    </source>
</evidence>
<evidence type="ECO:0000256" key="4">
    <source>
        <dbReference type="ARBA" id="ARBA00022840"/>
    </source>
</evidence>
<keyword evidence="2 7" id="KW-0548">Nucleotidyltransferase</keyword>
<dbReference type="Gene3D" id="3.30.460.10">
    <property type="entry name" value="Beta Polymerase, domain 2"/>
    <property type="match status" value="2"/>
</dbReference>
<proteinExistence type="inferred from homology"/>
<dbReference type="SUPFAM" id="SSF81301">
    <property type="entry name" value="Nucleotidyltransferase"/>
    <property type="match status" value="2"/>
</dbReference>
<comment type="catalytic activity">
    <reaction evidence="7">
        <text>[glutamine synthetase]-L-tyrosine + ATP = [glutamine synthetase]-O(4)-(5'-adenylyl)-L-tyrosine + diphosphate</text>
        <dbReference type="Rhea" id="RHEA:18589"/>
        <dbReference type="Rhea" id="RHEA-COMP:10660"/>
        <dbReference type="Rhea" id="RHEA-COMP:10661"/>
        <dbReference type="ChEBI" id="CHEBI:30616"/>
        <dbReference type="ChEBI" id="CHEBI:33019"/>
        <dbReference type="ChEBI" id="CHEBI:46858"/>
        <dbReference type="ChEBI" id="CHEBI:83624"/>
        <dbReference type="EC" id="2.7.7.42"/>
    </reaction>
</comment>
<dbReference type="STRING" id="767434.Fraau_2918"/>
<dbReference type="HOGENOM" id="CLU_006233_0_1_6"/>
<dbReference type="GO" id="GO:0047388">
    <property type="term" value="F:[glutamine synthetase]-adenylyl-L-tyrosine phosphorylase activity"/>
    <property type="evidence" value="ECO:0007669"/>
    <property type="project" value="UniProtKB-EC"/>
</dbReference>
<evidence type="ECO:0000313" key="11">
    <source>
        <dbReference type="Proteomes" id="UP000005234"/>
    </source>
</evidence>